<evidence type="ECO:0000256" key="5">
    <source>
        <dbReference type="ARBA" id="ARBA00023004"/>
    </source>
</evidence>
<feature type="domain" description="4Fe-4S ferredoxin-type" evidence="8">
    <location>
        <begin position="279"/>
        <end position="305"/>
    </location>
</feature>
<feature type="transmembrane region" description="Helical" evidence="7">
    <location>
        <begin position="162"/>
        <end position="183"/>
    </location>
</feature>
<feature type="transmembrane region" description="Helical" evidence="7">
    <location>
        <begin position="221"/>
        <end position="239"/>
    </location>
</feature>
<dbReference type="PROSITE" id="PS51379">
    <property type="entry name" value="4FE4S_FER_2"/>
    <property type="match status" value="2"/>
</dbReference>
<dbReference type="InterPro" id="IPR017896">
    <property type="entry name" value="4Fe4S_Fe-S-bd"/>
</dbReference>
<feature type="transmembrane region" description="Helical" evidence="7">
    <location>
        <begin position="195"/>
        <end position="215"/>
    </location>
</feature>
<evidence type="ECO:0000256" key="1">
    <source>
        <dbReference type="ARBA" id="ARBA00022448"/>
    </source>
</evidence>
<feature type="transmembrane region" description="Helical" evidence="7">
    <location>
        <begin position="66"/>
        <end position="88"/>
    </location>
</feature>
<evidence type="ECO:0000259" key="8">
    <source>
        <dbReference type="PROSITE" id="PS51379"/>
    </source>
</evidence>
<dbReference type="EMBL" id="VVUY01000001">
    <property type="protein sequence ID" value="KAA2564411.1"/>
    <property type="molecule type" value="Genomic_DNA"/>
</dbReference>
<dbReference type="Proteomes" id="UP000323119">
    <property type="component" value="Unassembled WGS sequence"/>
</dbReference>
<evidence type="ECO:0000256" key="4">
    <source>
        <dbReference type="ARBA" id="ARBA00022982"/>
    </source>
</evidence>
<feature type="domain" description="4Fe-4S ferredoxin-type" evidence="8">
    <location>
        <begin position="249"/>
        <end position="278"/>
    </location>
</feature>
<dbReference type="GO" id="GO:0005886">
    <property type="term" value="C:plasma membrane"/>
    <property type="evidence" value="ECO:0007669"/>
    <property type="project" value="TreeGrafter"/>
</dbReference>
<dbReference type="PROSITE" id="PS00198">
    <property type="entry name" value="4FE4S_FER_1"/>
    <property type="match status" value="1"/>
</dbReference>
<reference evidence="9 10" key="1">
    <citation type="journal article" date="2019" name="Nat. Med.">
        <title>A library of human gut bacterial isolates paired with longitudinal multiomics data enables mechanistic microbiome research.</title>
        <authorList>
            <person name="Poyet M."/>
            <person name="Groussin M."/>
            <person name="Gibbons S.M."/>
            <person name="Avila-Pacheco J."/>
            <person name="Jiang X."/>
            <person name="Kearney S.M."/>
            <person name="Perrotta A.R."/>
            <person name="Berdy B."/>
            <person name="Zhao S."/>
            <person name="Lieberman T.D."/>
            <person name="Swanson P.K."/>
            <person name="Smith M."/>
            <person name="Roesemann S."/>
            <person name="Alexander J.E."/>
            <person name="Rich S.A."/>
            <person name="Livny J."/>
            <person name="Vlamakis H."/>
            <person name="Clish C."/>
            <person name="Bullock K."/>
            <person name="Deik A."/>
            <person name="Scott J."/>
            <person name="Pierce K.A."/>
            <person name="Xavier R.J."/>
            <person name="Alm E.J."/>
        </authorList>
    </citation>
    <scope>NUCLEOTIDE SEQUENCE [LARGE SCALE GENOMIC DNA]</scope>
    <source>
        <strain evidence="9 10">BIOML-A204</strain>
    </source>
</reference>
<keyword evidence="3" id="KW-0479">Metal-binding</keyword>
<feature type="transmembrane region" description="Helical" evidence="7">
    <location>
        <begin position="310"/>
        <end position="328"/>
    </location>
</feature>
<evidence type="ECO:0000313" key="10">
    <source>
        <dbReference type="Proteomes" id="UP000323119"/>
    </source>
</evidence>
<keyword evidence="5" id="KW-0408">Iron</keyword>
<keyword evidence="1" id="KW-0813">Transport</keyword>
<keyword evidence="4" id="KW-0249">Electron transport</keyword>
<evidence type="ECO:0000256" key="6">
    <source>
        <dbReference type="ARBA" id="ARBA00023014"/>
    </source>
</evidence>
<organism evidence="9 10">
    <name type="scientific">Alistipes onderdonkii</name>
    <dbReference type="NCBI Taxonomy" id="328813"/>
    <lineage>
        <taxon>Bacteria</taxon>
        <taxon>Pseudomonadati</taxon>
        <taxon>Bacteroidota</taxon>
        <taxon>Bacteroidia</taxon>
        <taxon>Bacteroidales</taxon>
        <taxon>Rikenellaceae</taxon>
        <taxon>Alistipes</taxon>
    </lineage>
</organism>
<dbReference type="SUPFAM" id="SSF54862">
    <property type="entry name" value="4Fe-4S ferredoxins"/>
    <property type="match status" value="1"/>
</dbReference>
<evidence type="ECO:0000256" key="7">
    <source>
        <dbReference type="SAM" id="Phobius"/>
    </source>
</evidence>
<dbReference type="AlphaFoldDB" id="A0A9P3ZMH4"/>
<dbReference type="InterPro" id="IPR017900">
    <property type="entry name" value="4Fe4S_Fe_S_CS"/>
</dbReference>
<dbReference type="RefSeq" id="WP_055202800.1">
    <property type="nucleotide sequence ID" value="NZ_DAWDXQ010000015.1"/>
</dbReference>
<proteinExistence type="predicted"/>
<sequence length="650" mass="72670">MKRKPNYLKHLLQWGVLAAIVGTVLWAKFSDKPVDVEAYCPFGGLQAFGTYLVNNSLACSMSMLQIMMGLVLAVGVILFSKLFCGYLCPLGTVGEWMGRAGKKLHLQVDVPSGSVVDKLLRVVKYVLLFTILYFTLSSSELFCKKLDPFYAVATGFKGEIVLWMSLTSLTLLLLGGFVVKMFWCKYICPLGAVSNIFKFTLLFVIAALGGWALGALGVANAWVWTIGGACLAAYIVEIAKMRSCTFPLMYIRRDLNTCNNCGLCEKKCPYQLPIHDYVKVKHVDCTLCGNCIGACAKDALQVNGRRSLRWVPGLLAVVLFFLAIWLGSTMELPTIDEKWGDYEKVENLQTFEMEGLQTIKCFGSSKAFSAKMQAVQGVYGVKTFVRRHGVEVLYDPAATDTLKIQAAIFAPTLRKYAMPGEQVPVLDVVKLGVEGLHDRMDMIYFGMVLQKIEGVYGFTSEFACPVDVTVYVDPAAGITEKMFGEAIDAKELIIPAKEGEKVIPMHTVLKTYAVAGQVSREEFAQVMFRDVEKLAGRFVANLEKWGDDEQFPKAVYEMVFPGIEKMPIRNAFPYFKSFLSCTDGIVSVDFVLRDMKPVMRIHYVKSMWDDAKLWKEVFQTEKWTLRMADGTFKEADPRLKFTTEGKTVEE</sequence>
<comment type="caution">
    <text evidence="9">The sequence shown here is derived from an EMBL/GenBank/DDBJ whole genome shotgun (WGS) entry which is preliminary data.</text>
</comment>
<dbReference type="GO" id="GO:0046872">
    <property type="term" value="F:metal ion binding"/>
    <property type="evidence" value="ECO:0007669"/>
    <property type="project" value="UniProtKB-KW"/>
</dbReference>
<dbReference type="InterPro" id="IPR051684">
    <property type="entry name" value="Electron_Trans/Redox"/>
</dbReference>
<dbReference type="PANTHER" id="PTHR30176">
    <property type="entry name" value="FERREDOXIN-TYPE PROTEIN NAPH"/>
    <property type="match status" value="1"/>
</dbReference>
<dbReference type="PANTHER" id="PTHR30176:SF3">
    <property type="entry name" value="FERREDOXIN-TYPE PROTEIN NAPH"/>
    <property type="match status" value="1"/>
</dbReference>
<evidence type="ECO:0000313" key="9">
    <source>
        <dbReference type="EMBL" id="KAA2564411.1"/>
    </source>
</evidence>
<evidence type="ECO:0000256" key="2">
    <source>
        <dbReference type="ARBA" id="ARBA00022485"/>
    </source>
</evidence>
<keyword evidence="7" id="KW-0812">Transmembrane</keyword>
<keyword evidence="7" id="KW-0472">Membrane</keyword>
<keyword evidence="6" id="KW-0411">Iron-sulfur</keyword>
<evidence type="ECO:0000256" key="3">
    <source>
        <dbReference type="ARBA" id="ARBA00022723"/>
    </source>
</evidence>
<keyword evidence="7" id="KW-1133">Transmembrane helix</keyword>
<feature type="transmembrane region" description="Helical" evidence="7">
    <location>
        <begin position="12"/>
        <end position="29"/>
    </location>
</feature>
<name>A0A9P3ZMH4_9BACT</name>
<dbReference type="Pfam" id="PF13237">
    <property type="entry name" value="Fer4_10"/>
    <property type="match status" value="1"/>
</dbReference>
<gene>
    <name evidence="9" type="ORF">F2S36_01375</name>
</gene>
<dbReference type="Pfam" id="PF12801">
    <property type="entry name" value="Fer4_5"/>
    <property type="match status" value="2"/>
</dbReference>
<accession>A0A9P3ZMH4</accession>
<keyword evidence="2" id="KW-0004">4Fe-4S</keyword>
<dbReference type="GO" id="GO:0051539">
    <property type="term" value="F:4 iron, 4 sulfur cluster binding"/>
    <property type="evidence" value="ECO:0007669"/>
    <property type="project" value="UniProtKB-KW"/>
</dbReference>
<protein>
    <submittedName>
        <fullName evidence="9">4Fe-4S binding protein</fullName>
    </submittedName>
</protein>